<dbReference type="Pfam" id="PF00589">
    <property type="entry name" value="Phage_integrase"/>
    <property type="match status" value="1"/>
</dbReference>
<dbReference type="CDD" id="cd01189">
    <property type="entry name" value="INT_ICEBs1_C_like"/>
    <property type="match status" value="1"/>
</dbReference>
<dbReference type="SUPFAM" id="SSF56349">
    <property type="entry name" value="DNA breaking-rejoining enzymes"/>
    <property type="match status" value="1"/>
</dbReference>
<evidence type="ECO:0000256" key="4">
    <source>
        <dbReference type="ARBA" id="ARBA00023172"/>
    </source>
</evidence>
<dbReference type="InterPro" id="IPR011010">
    <property type="entry name" value="DNA_brk_join_enz"/>
</dbReference>
<dbReference type="Proteomes" id="UP000630615">
    <property type="component" value="Unassembled WGS sequence"/>
</dbReference>
<gene>
    <name evidence="8" type="primary">xerC</name>
    <name evidence="8" type="ORF">GCM10011573_34840</name>
</gene>
<name>A0ABQ1PSK3_9ENTE</name>
<dbReference type="PANTHER" id="PTHR30629:SF2">
    <property type="entry name" value="PROPHAGE INTEGRASE INTS-RELATED"/>
    <property type="match status" value="1"/>
</dbReference>
<evidence type="ECO:0000256" key="5">
    <source>
        <dbReference type="PROSITE-ProRule" id="PRU01248"/>
    </source>
</evidence>
<comment type="similarity">
    <text evidence="1">Belongs to the 'phage' integrase family.</text>
</comment>
<dbReference type="Pfam" id="PF14659">
    <property type="entry name" value="Phage_int_SAM_3"/>
    <property type="match status" value="1"/>
</dbReference>
<dbReference type="Gene3D" id="1.10.443.10">
    <property type="entry name" value="Intergrase catalytic core"/>
    <property type="match status" value="1"/>
</dbReference>
<protein>
    <submittedName>
        <fullName evidence="8">Site-specific integrase</fullName>
    </submittedName>
</protein>
<dbReference type="InterPro" id="IPR050808">
    <property type="entry name" value="Phage_Integrase"/>
</dbReference>
<feature type="domain" description="Core-binding (CB)" evidence="7">
    <location>
        <begin position="66"/>
        <end position="148"/>
    </location>
</feature>
<keyword evidence="2" id="KW-0229">DNA integration</keyword>
<comment type="caution">
    <text evidence="8">The sequence shown here is derived from an EMBL/GenBank/DDBJ whole genome shotgun (WGS) entry which is preliminary data.</text>
</comment>
<evidence type="ECO:0000256" key="3">
    <source>
        <dbReference type="ARBA" id="ARBA00023125"/>
    </source>
</evidence>
<dbReference type="InterPro" id="IPR010998">
    <property type="entry name" value="Integrase_recombinase_N"/>
</dbReference>
<dbReference type="InterPro" id="IPR002104">
    <property type="entry name" value="Integrase_catalytic"/>
</dbReference>
<evidence type="ECO:0000259" key="6">
    <source>
        <dbReference type="PROSITE" id="PS51898"/>
    </source>
</evidence>
<keyword evidence="9" id="KW-1185">Reference proteome</keyword>
<reference evidence="9" key="1">
    <citation type="journal article" date="2019" name="Int. J. Syst. Evol. Microbiol.">
        <title>The Global Catalogue of Microorganisms (GCM) 10K type strain sequencing project: providing services to taxonomists for standard genome sequencing and annotation.</title>
        <authorList>
            <consortium name="The Broad Institute Genomics Platform"/>
            <consortium name="The Broad Institute Genome Sequencing Center for Infectious Disease"/>
            <person name="Wu L."/>
            <person name="Ma J."/>
        </authorList>
    </citation>
    <scope>NUCLEOTIDE SEQUENCE [LARGE SCALE GENOMIC DNA]</scope>
    <source>
        <strain evidence="9">CGMCC 1.15942</strain>
    </source>
</reference>
<evidence type="ECO:0000313" key="8">
    <source>
        <dbReference type="EMBL" id="GGD02450.1"/>
    </source>
</evidence>
<accession>A0ABQ1PSK3</accession>
<keyword evidence="3 5" id="KW-0238">DNA-binding</keyword>
<dbReference type="EMBL" id="BMKI01000013">
    <property type="protein sequence ID" value="GGD02450.1"/>
    <property type="molecule type" value="Genomic_DNA"/>
</dbReference>
<feature type="domain" description="Tyr recombinase" evidence="6">
    <location>
        <begin position="179"/>
        <end position="383"/>
    </location>
</feature>
<evidence type="ECO:0000256" key="2">
    <source>
        <dbReference type="ARBA" id="ARBA00022908"/>
    </source>
</evidence>
<dbReference type="PROSITE" id="PS51898">
    <property type="entry name" value="TYR_RECOMBINASE"/>
    <property type="match status" value="1"/>
</dbReference>
<dbReference type="Gene3D" id="1.10.150.130">
    <property type="match status" value="1"/>
</dbReference>
<evidence type="ECO:0000256" key="1">
    <source>
        <dbReference type="ARBA" id="ARBA00008857"/>
    </source>
</evidence>
<keyword evidence="4" id="KW-0233">DNA recombination</keyword>
<evidence type="ECO:0000259" key="7">
    <source>
        <dbReference type="PROSITE" id="PS51900"/>
    </source>
</evidence>
<dbReference type="InterPro" id="IPR044068">
    <property type="entry name" value="CB"/>
</dbReference>
<sequence length="391" mass="46002">MPKIKEVKKKDGTTVYKAQVYLGMNPATGKPKYTTITGNAYKLVEDEVNKTIADRIDKKTVKNNNITFKQAYEEWFELHKKNVKPSTVETVESKMNAILPYLAHYKVRKITPAICQRMLNDMVESKRYKRSSAANYRMYCNMIFSYCIKNDYLAKNPMEYITVPKIADDFIYSDEDSQETRKYWLKSEVVEFLKIAEKELKFFDYVMFRMLLFTGIRKGELHALHWNDVNFATGELRIAKTLVNINKQDILQKPKSKASNRTIILDENTMDLLKRWKQIIREEYIVFGNRKLWDNNPPIFSEPSGKYFTLSHLNNVMNYNFYVHHPDFYKITIHQMRHTHASLLFESGASLKDVQAKLGHEEMQTTMNIYTHVTETKSKKTVDNFASFMEI</sequence>
<dbReference type="RefSeq" id="WP_088270616.1">
    <property type="nucleotide sequence ID" value="NZ_BMKI01000013.1"/>
</dbReference>
<organism evidence="8 9">
    <name type="scientific">Enterococcus wangshanyuanii</name>
    <dbReference type="NCBI Taxonomy" id="2005703"/>
    <lineage>
        <taxon>Bacteria</taxon>
        <taxon>Bacillati</taxon>
        <taxon>Bacillota</taxon>
        <taxon>Bacilli</taxon>
        <taxon>Lactobacillales</taxon>
        <taxon>Enterococcaceae</taxon>
        <taxon>Enterococcus</taxon>
    </lineage>
</organism>
<dbReference type="PANTHER" id="PTHR30629">
    <property type="entry name" value="PROPHAGE INTEGRASE"/>
    <property type="match status" value="1"/>
</dbReference>
<dbReference type="PROSITE" id="PS51900">
    <property type="entry name" value="CB"/>
    <property type="match status" value="1"/>
</dbReference>
<dbReference type="InterPro" id="IPR013762">
    <property type="entry name" value="Integrase-like_cat_sf"/>
</dbReference>
<dbReference type="InterPro" id="IPR004107">
    <property type="entry name" value="Integrase_SAM-like_N"/>
</dbReference>
<proteinExistence type="inferred from homology"/>
<evidence type="ECO:0000313" key="9">
    <source>
        <dbReference type="Proteomes" id="UP000630615"/>
    </source>
</evidence>